<name>A0A418Q3K0_9SPHN</name>
<dbReference type="InterPro" id="IPR011990">
    <property type="entry name" value="TPR-like_helical_dom_sf"/>
</dbReference>
<reference evidence="2 3" key="1">
    <citation type="submission" date="2018-09" db="EMBL/GenBank/DDBJ databases">
        <title>Sphingomonas sp. DAC4.</title>
        <authorList>
            <person name="Seo T."/>
        </authorList>
    </citation>
    <scope>NUCLEOTIDE SEQUENCE [LARGE SCALE GENOMIC DNA]</scope>
    <source>
        <strain evidence="2 3">DAC4</strain>
    </source>
</reference>
<keyword evidence="3" id="KW-1185">Reference proteome</keyword>
<dbReference type="InterPro" id="IPR027417">
    <property type="entry name" value="P-loop_NTPase"/>
</dbReference>
<dbReference type="OrthoDB" id="9800698at2"/>
<dbReference type="PANTHER" id="PTHR12788">
    <property type="entry name" value="PROTEIN-TYROSINE SULFOTRANSFERASE 2"/>
    <property type="match status" value="1"/>
</dbReference>
<gene>
    <name evidence="2" type="ORF">D3M59_05940</name>
</gene>
<evidence type="ECO:0008006" key="4">
    <source>
        <dbReference type="Google" id="ProtNLM"/>
    </source>
</evidence>
<dbReference type="SUPFAM" id="SSF52540">
    <property type="entry name" value="P-loop containing nucleoside triphosphate hydrolases"/>
    <property type="match status" value="1"/>
</dbReference>
<dbReference type="GO" id="GO:0008476">
    <property type="term" value="F:protein-tyrosine sulfotransferase activity"/>
    <property type="evidence" value="ECO:0007669"/>
    <property type="project" value="InterPro"/>
</dbReference>
<proteinExistence type="predicted"/>
<dbReference type="SUPFAM" id="SSF48452">
    <property type="entry name" value="TPR-like"/>
    <property type="match status" value="2"/>
</dbReference>
<dbReference type="RefSeq" id="WP_119532455.1">
    <property type="nucleotide sequence ID" value="NZ_QXTF01000001.1"/>
</dbReference>
<dbReference type="PANTHER" id="PTHR12788:SF10">
    <property type="entry name" value="PROTEIN-TYROSINE SULFOTRANSFERASE"/>
    <property type="match status" value="1"/>
</dbReference>
<dbReference type="EMBL" id="QXTF01000001">
    <property type="protein sequence ID" value="RIX32477.1"/>
    <property type="molecule type" value="Genomic_DNA"/>
</dbReference>
<dbReference type="Gene3D" id="3.40.50.300">
    <property type="entry name" value="P-loop containing nucleotide triphosphate hydrolases"/>
    <property type="match status" value="1"/>
</dbReference>
<comment type="caution">
    <text evidence="2">The sequence shown here is derived from an EMBL/GenBank/DDBJ whole genome shotgun (WGS) entry which is preliminary data.</text>
</comment>
<dbReference type="Pfam" id="PF13469">
    <property type="entry name" value="Sulfotransfer_3"/>
    <property type="match status" value="1"/>
</dbReference>
<keyword evidence="1" id="KW-0808">Transferase</keyword>
<accession>A0A418Q3K0</accession>
<dbReference type="InterPro" id="IPR026634">
    <property type="entry name" value="TPST-like"/>
</dbReference>
<dbReference type="AlphaFoldDB" id="A0A418Q3K0"/>
<evidence type="ECO:0000313" key="2">
    <source>
        <dbReference type="EMBL" id="RIX32477.1"/>
    </source>
</evidence>
<organism evidence="2 3">
    <name type="scientific">Sphingomonas edaphi</name>
    <dbReference type="NCBI Taxonomy" id="2315689"/>
    <lineage>
        <taxon>Bacteria</taxon>
        <taxon>Pseudomonadati</taxon>
        <taxon>Pseudomonadota</taxon>
        <taxon>Alphaproteobacteria</taxon>
        <taxon>Sphingomonadales</taxon>
        <taxon>Sphingomonadaceae</taxon>
        <taxon>Sphingomonas</taxon>
    </lineage>
</organism>
<protein>
    <recommendedName>
        <fullName evidence="4">Sulfotransferase family protein</fullName>
    </recommendedName>
</protein>
<evidence type="ECO:0000313" key="3">
    <source>
        <dbReference type="Proteomes" id="UP000285023"/>
    </source>
</evidence>
<evidence type="ECO:0000256" key="1">
    <source>
        <dbReference type="ARBA" id="ARBA00022679"/>
    </source>
</evidence>
<sequence>MTRVPNPAAQAAMLFQKGDIASARQVAEAALADGEEFSLLHIAGVACCRQGDLTGGIDYLQRAATLRPAEPAVLVTLMRALIDADRAAEALELPFGGDNLPPEALLLLWRTRAEAAHRAGNAREEAEALERVLLLDEGNQPAREKIISLLFSLDQSRRALFHLDQLPPSPNRDRARASAMLLDRRIEEGAAINRELLQSDPSDRSSWLSLVDLAERQNDAPELERLIAHGEMARFDERELDYPRALIAKRKGDTDRALELAEASIIPADPARRATLVATLADRAGDAQRAFVAATEASMSVEDRDGWRRRAADHRAKMQAIEAALTDDWVAAWTEGPPSSRRSPVFLVAFPRSGTTLLDTFLRGHPDVEVVEEEPMLDAATRELGDLENLNRESPERIDRARQAYFKELSRHVPDGGDKLVVDKLPLAMTGAPVIHRLFPDAKFIFARRHPADAVLSNYLQSFQLNDAMANFLDIGDAAAFYDVALSLWFRARRKLKLDVYDIAYEDLVADTEGTLRPLVDWLGLSWQPELLDHRRTAARRDLIATPSYDQVMQPIHQRASGRWKRYADQLAPVLPTLDSWARQLGYRSTGKG</sequence>
<dbReference type="Gene3D" id="1.25.40.10">
    <property type="entry name" value="Tetratricopeptide repeat domain"/>
    <property type="match status" value="2"/>
</dbReference>
<dbReference type="Proteomes" id="UP000285023">
    <property type="component" value="Unassembled WGS sequence"/>
</dbReference>